<feature type="transmembrane region" description="Helical" evidence="2">
    <location>
        <begin position="104"/>
        <end position="125"/>
    </location>
</feature>
<dbReference type="EMBL" id="JAUTXY010000012">
    <property type="protein sequence ID" value="MEE2060272.1"/>
    <property type="molecule type" value="Genomic_DNA"/>
</dbReference>
<name>A0ABU7LFF0_9NOCA</name>
<keyword evidence="2" id="KW-1133">Transmembrane helix</keyword>
<evidence type="ECO:0000313" key="3">
    <source>
        <dbReference type="EMBL" id="MEE2060272.1"/>
    </source>
</evidence>
<evidence type="ECO:0000256" key="2">
    <source>
        <dbReference type="SAM" id="Phobius"/>
    </source>
</evidence>
<gene>
    <name evidence="3" type="ORF">Q7514_22375</name>
</gene>
<reference evidence="3 4" key="1">
    <citation type="submission" date="2023-07" db="EMBL/GenBank/DDBJ databases">
        <authorList>
            <person name="Girao M."/>
            <person name="Carvalho M.F."/>
        </authorList>
    </citation>
    <scope>NUCLEOTIDE SEQUENCE [LARGE SCALE GENOMIC DNA]</scope>
    <source>
        <strain evidence="3 4">YIM65754</strain>
    </source>
</reference>
<evidence type="ECO:0000313" key="4">
    <source>
        <dbReference type="Proteomes" id="UP001336020"/>
    </source>
</evidence>
<dbReference type="RefSeq" id="WP_330135466.1">
    <property type="nucleotide sequence ID" value="NZ_JAUTXY010000012.1"/>
</dbReference>
<comment type="caution">
    <text evidence="3">The sequence shown here is derived from an EMBL/GenBank/DDBJ whole genome shotgun (WGS) entry which is preliminary data.</text>
</comment>
<feature type="region of interest" description="Disordered" evidence="1">
    <location>
        <begin position="29"/>
        <end position="51"/>
    </location>
</feature>
<protein>
    <submittedName>
        <fullName evidence="3">Uncharacterized protein</fullName>
    </submittedName>
</protein>
<accession>A0ABU7LFF0</accession>
<proteinExistence type="predicted"/>
<keyword evidence="4" id="KW-1185">Reference proteome</keyword>
<feature type="transmembrane region" description="Helical" evidence="2">
    <location>
        <begin position="131"/>
        <end position="151"/>
    </location>
</feature>
<keyword evidence="2" id="KW-0812">Transmembrane</keyword>
<evidence type="ECO:0000256" key="1">
    <source>
        <dbReference type="SAM" id="MobiDB-lite"/>
    </source>
</evidence>
<organism evidence="3 4">
    <name type="scientific">Rhodococcus artemisiae</name>
    <dbReference type="NCBI Taxonomy" id="714159"/>
    <lineage>
        <taxon>Bacteria</taxon>
        <taxon>Bacillati</taxon>
        <taxon>Actinomycetota</taxon>
        <taxon>Actinomycetes</taxon>
        <taxon>Mycobacteriales</taxon>
        <taxon>Nocardiaceae</taxon>
        <taxon>Rhodococcus</taxon>
    </lineage>
</organism>
<sequence length="189" mass="20161">MANGEPQRVEVRVPVQSADEALFGSAFSGEGALRPAEPVPPICSRHGDPESDRVRVTIKSDRSQPQHSESRLGSALASAYTVQVAAVEWPVCARCVTARLRWQIAAAALFSALAVLFLGLVFALLQGAPRPYGFALIGVFAVSFIPLYVALRMIEHRRAGVGVTLAEDGSALVVRDAHPDFARAVSSRA</sequence>
<dbReference type="Proteomes" id="UP001336020">
    <property type="component" value="Unassembled WGS sequence"/>
</dbReference>
<keyword evidence="2" id="KW-0472">Membrane</keyword>